<evidence type="ECO:0000256" key="1">
    <source>
        <dbReference type="SAM" id="Phobius"/>
    </source>
</evidence>
<keyword evidence="1" id="KW-1133">Transmembrane helix</keyword>
<keyword evidence="1" id="KW-0812">Transmembrane</keyword>
<reference evidence="3" key="1">
    <citation type="submission" date="2018-06" db="EMBL/GenBank/DDBJ databases">
        <title>Aestuariibacter litoralis strain KCTC 52945T.</title>
        <authorList>
            <person name="Li X."/>
            <person name="Salam N."/>
            <person name="Li J.-L."/>
            <person name="Chen Y.-M."/>
            <person name="Yang Z.-W."/>
            <person name="Zhang L.-Y."/>
            <person name="Han M.-X."/>
            <person name="Xiao M."/>
            <person name="Li W.-J."/>
        </authorList>
    </citation>
    <scope>NUCLEOTIDE SEQUENCE [LARGE SCALE GENOMIC DNA]</scope>
    <source>
        <strain evidence="3">KCTC 52945</strain>
    </source>
</reference>
<feature type="transmembrane region" description="Helical" evidence="1">
    <location>
        <begin position="224"/>
        <end position="241"/>
    </location>
</feature>
<comment type="caution">
    <text evidence="2">The sequence shown here is derived from an EMBL/GenBank/DDBJ whole genome shotgun (WGS) entry which is preliminary data.</text>
</comment>
<dbReference type="EMBL" id="QKVK01000003">
    <property type="protein sequence ID" value="PZF77466.1"/>
    <property type="molecule type" value="Genomic_DNA"/>
</dbReference>
<evidence type="ECO:0000313" key="2">
    <source>
        <dbReference type="EMBL" id="PZF77466.1"/>
    </source>
</evidence>
<evidence type="ECO:0000313" key="3">
    <source>
        <dbReference type="Proteomes" id="UP000248795"/>
    </source>
</evidence>
<accession>A0A2W2BVG1</accession>
<sequence>MKDYFFGLRGAQLERVLTEYGRQYGSDKEAYARATMSKWKSGRTQMSGLVAKRLFSLLPELMPLDKKFELAGNLWRFFGPQSQHSYVIGPETSITEIESIVAARLSQVVLQYQVPDNLKKRFSWLAKGDVTLSERMLNHFRQQEKELVLDKLRSELPVLQRHMRESANFTKSMKQTLTLQKHTVEVWLDASGGATVREGSLKPAFFFRSAKSGTGISEGGWDNLGFFGIVGIIILILVLISR</sequence>
<dbReference type="AlphaFoldDB" id="A0A2W2BVG1"/>
<name>A0A2W2BVG1_9HYPH</name>
<keyword evidence="3" id="KW-1185">Reference proteome</keyword>
<keyword evidence="1" id="KW-0472">Membrane</keyword>
<gene>
    <name evidence="2" type="ORF">DK847_09115</name>
</gene>
<organism evidence="2 3">
    <name type="scientific">Aestuariivirga litoralis</name>
    <dbReference type="NCBI Taxonomy" id="2650924"/>
    <lineage>
        <taxon>Bacteria</taxon>
        <taxon>Pseudomonadati</taxon>
        <taxon>Pseudomonadota</taxon>
        <taxon>Alphaproteobacteria</taxon>
        <taxon>Hyphomicrobiales</taxon>
        <taxon>Aestuariivirgaceae</taxon>
        <taxon>Aestuariivirga</taxon>
    </lineage>
</organism>
<dbReference type="Proteomes" id="UP000248795">
    <property type="component" value="Unassembled WGS sequence"/>
</dbReference>
<proteinExistence type="predicted"/>
<protein>
    <submittedName>
        <fullName evidence="2">Uncharacterized protein</fullName>
    </submittedName>
</protein>